<accession>A0A087M4D3</accession>
<dbReference type="Gene3D" id="3.10.450.40">
    <property type="match status" value="1"/>
</dbReference>
<dbReference type="EMBL" id="JQGC01000005">
    <property type="protein sequence ID" value="KFL31736.1"/>
    <property type="molecule type" value="Genomic_DNA"/>
</dbReference>
<evidence type="ECO:0000313" key="1">
    <source>
        <dbReference type="EMBL" id="KFL31736.1"/>
    </source>
</evidence>
<protein>
    <recommendedName>
        <fullName evidence="3">IraD/Gp25-like domain-containing protein</fullName>
    </recommendedName>
</protein>
<sequence length="126" mass="14128">MAGIDAQTGQMLAGFPHVAQSLDKLITTMVGERTMHEWVGNPGTKLLGESGTERVVLAWVTVIWVLVELYEPRFKIRRFVPNDIDRVGAIDFTIIGEYRPYAHLSWEQAELFVSVVDGAVRISSVR</sequence>
<dbReference type="STRING" id="46914.JP75_06630"/>
<organism evidence="1 2">
    <name type="scientific">Devosia riboflavina</name>
    <dbReference type="NCBI Taxonomy" id="46914"/>
    <lineage>
        <taxon>Bacteria</taxon>
        <taxon>Pseudomonadati</taxon>
        <taxon>Pseudomonadota</taxon>
        <taxon>Alphaproteobacteria</taxon>
        <taxon>Hyphomicrobiales</taxon>
        <taxon>Devosiaceae</taxon>
        <taxon>Devosia</taxon>
    </lineage>
</organism>
<evidence type="ECO:0008006" key="3">
    <source>
        <dbReference type="Google" id="ProtNLM"/>
    </source>
</evidence>
<gene>
    <name evidence="1" type="ORF">JP75_06630</name>
</gene>
<proteinExistence type="predicted"/>
<dbReference type="SUPFAM" id="SSF160719">
    <property type="entry name" value="gpW/gp25-like"/>
    <property type="match status" value="1"/>
</dbReference>
<comment type="caution">
    <text evidence="1">The sequence shown here is derived from an EMBL/GenBank/DDBJ whole genome shotgun (WGS) entry which is preliminary data.</text>
</comment>
<name>A0A087M4D3_9HYPH</name>
<dbReference type="RefSeq" id="WP_035080732.1">
    <property type="nucleotide sequence ID" value="NZ_JQGC01000005.1"/>
</dbReference>
<dbReference type="AlphaFoldDB" id="A0A087M4D3"/>
<dbReference type="OrthoDB" id="9802846at2"/>
<evidence type="ECO:0000313" key="2">
    <source>
        <dbReference type="Proteomes" id="UP000028981"/>
    </source>
</evidence>
<dbReference type="Proteomes" id="UP000028981">
    <property type="component" value="Unassembled WGS sequence"/>
</dbReference>
<keyword evidence="2" id="KW-1185">Reference proteome</keyword>
<reference evidence="1 2" key="1">
    <citation type="submission" date="2014-08" db="EMBL/GenBank/DDBJ databases">
        <authorList>
            <person name="Hassan Y.I."/>
            <person name="Lepp D."/>
            <person name="Zhou T."/>
        </authorList>
    </citation>
    <scope>NUCLEOTIDE SEQUENCE [LARGE SCALE GENOMIC DNA]</scope>
    <source>
        <strain evidence="1 2">IFO13584</strain>
    </source>
</reference>